<dbReference type="EMBL" id="AWWV01012369">
    <property type="protein sequence ID" value="OMO67791.1"/>
    <property type="molecule type" value="Genomic_DNA"/>
</dbReference>
<dbReference type="AlphaFoldDB" id="A0A1R3HBT3"/>
<reference evidence="2 3" key="1">
    <citation type="submission" date="2013-09" db="EMBL/GenBank/DDBJ databases">
        <title>Corchorus capsularis genome sequencing.</title>
        <authorList>
            <person name="Alam M."/>
            <person name="Haque M.S."/>
            <person name="Islam M.S."/>
            <person name="Emdad E.M."/>
            <person name="Islam M.M."/>
            <person name="Ahmed B."/>
            <person name="Halim A."/>
            <person name="Hossen Q.M.M."/>
            <person name="Hossain M.Z."/>
            <person name="Ahmed R."/>
            <person name="Khan M.M."/>
            <person name="Islam R."/>
            <person name="Rashid M.M."/>
            <person name="Khan S.A."/>
            <person name="Rahman M.S."/>
            <person name="Alam M."/>
        </authorList>
    </citation>
    <scope>NUCLEOTIDE SEQUENCE [LARGE SCALE GENOMIC DNA]</scope>
    <source>
        <strain evidence="3">cv. CVL-1</strain>
        <tissue evidence="2">Whole seedling</tissue>
    </source>
</reference>
<accession>A0A1R3HBT3</accession>
<name>A0A1R3HBT3_COCAP</name>
<evidence type="ECO:0000313" key="2">
    <source>
        <dbReference type="EMBL" id="OMO67791.1"/>
    </source>
</evidence>
<feature type="region of interest" description="Disordered" evidence="1">
    <location>
        <begin position="22"/>
        <end position="43"/>
    </location>
</feature>
<dbReference type="Gramene" id="OMO67791">
    <property type="protein sequence ID" value="OMO67791"/>
    <property type="gene ID" value="CCACVL1_20312"/>
</dbReference>
<sequence>MAQPTNPRGKLTAIGESPLTLTLTAGLRGESGANTDNGRSIRG</sequence>
<protein>
    <submittedName>
        <fullName evidence="2">Uncharacterized protein</fullName>
    </submittedName>
</protein>
<comment type="caution">
    <text evidence="2">The sequence shown here is derived from an EMBL/GenBank/DDBJ whole genome shotgun (WGS) entry which is preliminary data.</text>
</comment>
<dbReference type="Proteomes" id="UP000188268">
    <property type="component" value="Unassembled WGS sequence"/>
</dbReference>
<organism evidence="2 3">
    <name type="scientific">Corchorus capsularis</name>
    <name type="common">Jute</name>
    <dbReference type="NCBI Taxonomy" id="210143"/>
    <lineage>
        <taxon>Eukaryota</taxon>
        <taxon>Viridiplantae</taxon>
        <taxon>Streptophyta</taxon>
        <taxon>Embryophyta</taxon>
        <taxon>Tracheophyta</taxon>
        <taxon>Spermatophyta</taxon>
        <taxon>Magnoliopsida</taxon>
        <taxon>eudicotyledons</taxon>
        <taxon>Gunneridae</taxon>
        <taxon>Pentapetalae</taxon>
        <taxon>rosids</taxon>
        <taxon>malvids</taxon>
        <taxon>Malvales</taxon>
        <taxon>Malvaceae</taxon>
        <taxon>Grewioideae</taxon>
        <taxon>Apeibeae</taxon>
        <taxon>Corchorus</taxon>
    </lineage>
</organism>
<proteinExistence type="predicted"/>
<evidence type="ECO:0000256" key="1">
    <source>
        <dbReference type="SAM" id="MobiDB-lite"/>
    </source>
</evidence>
<keyword evidence="3" id="KW-1185">Reference proteome</keyword>
<gene>
    <name evidence="2" type="ORF">CCACVL1_20312</name>
</gene>
<evidence type="ECO:0000313" key="3">
    <source>
        <dbReference type="Proteomes" id="UP000188268"/>
    </source>
</evidence>
<feature type="compositionally biased region" description="Polar residues" evidence="1">
    <location>
        <begin position="32"/>
        <end position="43"/>
    </location>
</feature>